<dbReference type="InterPro" id="IPR007038">
    <property type="entry name" value="HupE_UreJ"/>
</dbReference>
<dbReference type="AlphaFoldDB" id="A0A7T3X0F3"/>
<keyword evidence="1" id="KW-0472">Membrane</keyword>
<keyword evidence="2" id="KW-0732">Signal</keyword>
<evidence type="ECO:0000313" key="4">
    <source>
        <dbReference type="EMBL" id="QQA59943.1"/>
    </source>
</evidence>
<dbReference type="RefSeq" id="WP_198497360.1">
    <property type="nucleotide sequence ID" value="NZ_AP024136.1"/>
</dbReference>
<keyword evidence="1" id="KW-1133">Transmembrane helix</keyword>
<proteinExistence type="predicted"/>
<feature type="transmembrane region" description="Helical" evidence="1">
    <location>
        <begin position="95"/>
        <end position="123"/>
    </location>
</feature>
<dbReference type="PIRSF" id="PIRSF016919">
    <property type="entry name" value="HupE_UreJ"/>
    <property type="match status" value="1"/>
</dbReference>
<reference evidence="3" key="2">
    <citation type="submission" date="2022-09" db="EMBL/GenBank/DDBJ databases">
        <title>Intensive care unit water sources are persistently colonized with multi-drug resistant bacteria and are the site of extensive horizontal gene transfer of antibiotic resistance genes.</title>
        <authorList>
            <person name="Diorio-Toth L."/>
        </authorList>
    </citation>
    <scope>NUCLEOTIDE SEQUENCE</scope>
    <source>
        <strain evidence="3">GD03710</strain>
    </source>
</reference>
<dbReference type="Pfam" id="PF04955">
    <property type="entry name" value="HupE_UreJ"/>
    <property type="match status" value="1"/>
</dbReference>
<evidence type="ECO:0000256" key="2">
    <source>
        <dbReference type="SAM" id="SignalP"/>
    </source>
</evidence>
<sequence>MNKSRMTTAIALMLLATPAFAHTGHMEHGFSSGVLHPLTGLDHLMMLLSSGFLAALTGRRLSLPLLTLLAMAVGTGAGVLLGGNNLVEPLVLASLWFAGALMFAPNRLSVLSWMMPCFALFHGWAHGVEAPVGQVALFTVGAVASSLVLLAVGYAVGSKANHIAWLKKGWAAVVLASASALLAG</sequence>
<dbReference type="EMBL" id="JAOCIZ010000129">
    <property type="protein sequence ID" value="MDH1507521.1"/>
    <property type="molecule type" value="Genomic_DNA"/>
</dbReference>
<feature type="transmembrane region" description="Helical" evidence="1">
    <location>
        <begin position="37"/>
        <end position="56"/>
    </location>
</feature>
<evidence type="ECO:0000256" key="1">
    <source>
        <dbReference type="SAM" id="Phobius"/>
    </source>
</evidence>
<feature type="signal peptide" evidence="2">
    <location>
        <begin position="1"/>
        <end position="21"/>
    </location>
</feature>
<gene>
    <name evidence="4" type="ORF">JC965_17130</name>
    <name evidence="3" type="ORF">N5I20_20980</name>
</gene>
<dbReference type="EMBL" id="CP065937">
    <property type="protein sequence ID" value="QQA59943.1"/>
    <property type="molecule type" value="Genomic_DNA"/>
</dbReference>
<name>A0A7T3X0F3_AERCA</name>
<keyword evidence="1" id="KW-0812">Transmembrane</keyword>
<feature type="transmembrane region" description="Helical" evidence="1">
    <location>
        <begin position="63"/>
        <end position="83"/>
    </location>
</feature>
<reference evidence="4" key="1">
    <citation type="submission" date="2020-12" db="EMBL/GenBank/DDBJ databases">
        <title>GES Beta-lactamases isolated from hospital effluents in Brazil.</title>
        <authorList>
            <person name="Conte D."/>
            <person name="Mesa D."/>
            <person name="Palmeiro J.K."/>
            <person name="Dalla-Costa L.M."/>
        </authorList>
    </citation>
    <scope>NUCLEOTIDE SEQUENCE [LARGE SCALE GENOMIC DNA]</scope>
    <source>
        <strain evidence="4">Aero21</strain>
    </source>
</reference>
<protein>
    <submittedName>
        <fullName evidence="4">HupE/UreJ family protein</fullName>
    </submittedName>
</protein>
<feature type="chain" id="PRO_5044661345" evidence="2">
    <location>
        <begin position="22"/>
        <end position="184"/>
    </location>
</feature>
<dbReference type="Proteomes" id="UP001161704">
    <property type="component" value="Unassembled WGS sequence"/>
</dbReference>
<accession>A0A7T3X0F3</accession>
<organism evidence="4">
    <name type="scientific">Aeromonas caviae</name>
    <name type="common">Aeromonas punctata</name>
    <dbReference type="NCBI Taxonomy" id="648"/>
    <lineage>
        <taxon>Bacteria</taxon>
        <taxon>Pseudomonadati</taxon>
        <taxon>Pseudomonadota</taxon>
        <taxon>Gammaproteobacteria</taxon>
        <taxon>Aeromonadales</taxon>
        <taxon>Aeromonadaceae</taxon>
        <taxon>Aeromonas</taxon>
    </lineage>
</organism>
<feature type="transmembrane region" description="Helical" evidence="1">
    <location>
        <begin position="135"/>
        <end position="157"/>
    </location>
</feature>
<evidence type="ECO:0000313" key="3">
    <source>
        <dbReference type="EMBL" id="MDH1507521.1"/>
    </source>
</evidence>